<feature type="transmembrane region" description="Helical" evidence="7">
    <location>
        <begin position="244"/>
        <end position="268"/>
    </location>
</feature>
<proteinExistence type="predicted"/>
<dbReference type="InterPro" id="IPR011527">
    <property type="entry name" value="ABC1_TM_dom"/>
</dbReference>
<evidence type="ECO:0000259" key="9">
    <source>
        <dbReference type="PROSITE" id="PS50929"/>
    </source>
</evidence>
<comment type="subcellular location">
    <subcellularLocation>
        <location evidence="1">Cell membrane</location>
        <topology evidence="1">Multi-pass membrane protein</topology>
    </subcellularLocation>
</comment>
<dbReference type="PROSITE" id="PS00211">
    <property type="entry name" value="ABC_TRANSPORTER_1"/>
    <property type="match status" value="1"/>
</dbReference>
<dbReference type="SUPFAM" id="SSF90123">
    <property type="entry name" value="ABC transporter transmembrane region"/>
    <property type="match status" value="1"/>
</dbReference>
<feature type="transmembrane region" description="Helical" evidence="7">
    <location>
        <begin position="20"/>
        <end position="43"/>
    </location>
</feature>
<dbReference type="InterPro" id="IPR003439">
    <property type="entry name" value="ABC_transporter-like_ATP-bd"/>
</dbReference>
<feature type="transmembrane region" description="Helical" evidence="7">
    <location>
        <begin position="163"/>
        <end position="184"/>
    </location>
</feature>
<keyword evidence="5 7" id="KW-1133">Transmembrane helix</keyword>
<name>A0ABV8CS39_9GAMM</name>
<evidence type="ECO:0000256" key="7">
    <source>
        <dbReference type="SAM" id="Phobius"/>
    </source>
</evidence>
<evidence type="ECO:0000256" key="6">
    <source>
        <dbReference type="ARBA" id="ARBA00023136"/>
    </source>
</evidence>
<gene>
    <name evidence="10" type="primary">cydC</name>
    <name evidence="10" type="ORF">ACFOSS_15820</name>
</gene>
<evidence type="ECO:0000256" key="2">
    <source>
        <dbReference type="ARBA" id="ARBA00022692"/>
    </source>
</evidence>
<dbReference type="SMART" id="SM00382">
    <property type="entry name" value="AAA"/>
    <property type="match status" value="1"/>
</dbReference>
<protein>
    <submittedName>
        <fullName evidence="10">Cysteine/glutathione ABC transporter ATP-binding protein/permease CydC</fullName>
    </submittedName>
</protein>
<keyword evidence="11" id="KW-1185">Reference proteome</keyword>
<sequence length="583" mass="63841">MRDLLPFLRLYRQHAGLLGAGMLLTLFTLLAGIGLLSLSGWFLSASAVAGLSLAGRQDFNYLFPAGAVRFLSIVRTASRWGDRVVSHDATFRLLTRLRILFWDRLAPLPAGRLQAYRQADLLNRLVADIDAMDHVYLRLISPLVTGLLSILGMFALLRHFDVALGWVLLGCLLVCALLLPAWLYRLGLAPGQALTHNRATLRTSSLDLIANQAELQMFDALGWQRQQWETAEAALIESQRRMSWISGLASCALTVSGGLLMLLMLVLASDGVGGRAPDPLIALVVFLSLAAFEAIAPLAGAFQHLATSLSAARRLNEVLHDTAPQHFGPWQREASRPPQLEWRQIEFSYPGDTRPTLQGLNLTLAPGEHLAILGPTGCGKSTLLNLLLREWEPSAGELLLDGQPLASLDETSLRRTFAVVSQRVDLFSATLADNLRLAAPEASNEALQQVLTAVGLDHLLIGPDVGKALTLWLGEGGRPLSGGELRRLGLARALLHQAPVMLLDEVTEGLDPRTEQEIQSLIQRHCQGRSVLMITHRARGLAQMDRIVLLEQGRIAHSGSHAQLLAEDDQYRLWQQRLDALPT</sequence>
<feature type="transmembrane region" description="Helical" evidence="7">
    <location>
        <begin position="135"/>
        <end position="157"/>
    </location>
</feature>
<feature type="domain" description="ABC transmembrane type-1" evidence="9">
    <location>
        <begin position="24"/>
        <end position="307"/>
    </location>
</feature>
<evidence type="ECO:0000256" key="1">
    <source>
        <dbReference type="ARBA" id="ARBA00004651"/>
    </source>
</evidence>
<evidence type="ECO:0000256" key="5">
    <source>
        <dbReference type="ARBA" id="ARBA00022989"/>
    </source>
</evidence>
<dbReference type="EMBL" id="JBHSAF010000015">
    <property type="protein sequence ID" value="MFC3914918.1"/>
    <property type="molecule type" value="Genomic_DNA"/>
</dbReference>
<dbReference type="InterPro" id="IPR014223">
    <property type="entry name" value="ABC_CydC/D"/>
</dbReference>
<dbReference type="PROSITE" id="PS50893">
    <property type="entry name" value="ABC_TRANSPORTER_2"/>
    <property type="match status" value="1"/>
</dbReference>
<dbReference type="InterPro" id="IPR027417">
    <property type="entry name" value="P-loop_NTPase"/>
</dbReference>
<dbReference type="PROSITE" id="PS50929">
    <property type="entry name" value="ABC_TM1F"/>
    <property type="match status" value="1"/>
</dbReference>
<dbReference type="InterPro" id="IPR036640">
    <property type="entry name" value="ABC1_TM_sf"/>
</dbReference>
<evidence type="ECO:0000313" key="11">
    <source>
        <dbReference type="Proteomes" id="UP001595692"/>
    </source>
</evidence>
<dbReference type="InterPro" id="IPR017871">
    <property type="entry name" value="ABC_transporter-like_CS"/>
</dbReference>
<dbReference type="CDD" id="cd18585">
    <property type="entry name" value="ABC_6TM_CydC"/>
    <property type="match status" value="1"/>
</dbReference>
<evidence type="ECO:0000256" key="3">
    <source>
        <dbReference type="ARBA" id="ARBA00022741"/>
    </source>
</evidence>
<dbReference type="GO" id="GO:0005524">
    <property type="term" value="F:ATP binding"/>
    <property type="evidence" value="ECO:0007669"/>
    <property type="project" value="UniProtKB-KW"/>
</dbReference>
<feature type="transmembrane region" description="Helical" evidence="7">
    <location>
        <begin position="280"/>
        <end position="305"/>
    </location>
</feature>
<organism evidence="10 11">
    <name type="scientific">Pseudaeromonas sharmana</name>
    <dbReference type="NCBI Taxonomy" id="328412"/>
    <lineage>
        <taxon>Bacteria</taxon>
        <taxon>Pseudomonadati</taxon>
        <taxon>Pseudomonadota</taxon>
        <taxon>Gammaproteobacteria</taxon>
        <taxon>Aeromonadales</taxon>
        <taxon>Aeromonadaceae</taxon>
        <taxon>Pseudaeromonas</taxon>
    </lineage>
</organism>
<evidence type="ECO:0000313" key="10">
    <source>
        <dbReference type="EMBL" id="MFC3914918.1"/>
    </source>
</evidence>
<dbReference type="Proteomes" id="UP001595692">
    <property type="component" value="Unassembled WGS sequence"/>
</dbReference>
<evidence type="ECO:0000259" key="8">
    <source>
        <dbReference type="PROSITE" id="PS50893"/>
    </source>
</evidence>
<keyword evidence="4 10" id="KW-0067">ATP-binding</keyword>
<keyword evidence="2 7" id="KW-0812">Transmembrane</keyword>
<dbReference type="Gene3D" id="1.20.1560.10">
    <property type="entry name" value="ABC transporter type 1, transmembrane domain"/>
    <property type="match status" value="1"/>
</dbReference>
<dbReference type="PANTHER" id="PTHR24221:SF654">
    <property type="entry name" value="ATP-BINDING CASSETTE SUB-FAMILY B MEMBER 6"/>
    <property type="match status" value="1"/>
</dbReference>
<reference evidence="11" key="1">
    <citation type="journal article" date="2019" name="Int. J. Syst. Evol. Microbiol.">
        <title>The Global Catalogue of Microorganisms (GCM) 10K type strain sequencing project: providing services to taxonomists for standard genome sequencing and annotation.</title>
        <authorList>
            <consortium name="The Broad Institute Genomics Platform"/>
            <consortium name="The Broad Institute Genome Sequencing Center for Infectious Disease"/>
            <person name="Wu L."/>
            <person name="Ma J."/>
        </authorList>
    </citation>
    <scope>NUCLEOTIDE SEQUENCE [LARGE SCALE GENOMIC DNA]</scope>
    <source>
        <strain evidence="11">CCUG 54939</strain>
    </source>
</reference>
<evidence type="ECO:0000256" key="4">
    <source>
        <dbReference type="ARBA" id="ARBA00022840"/>
    </source>
</evidence>
<dbReference type="Gene3D" id="3.40.50.300">
    <property type="entry name" value="P-loop containing nucleotide triphosphate hydrolases"/>
    <property type="match status" value="1"/>
</dbReference>
<dbReference type="RefSeq" id="WP_377154431.1">
    <property type="nucleotide sequence ID" value="NZ_JBHSAF010000015.1"/>
</dbReference>
<feature type="domain" description="ABC transporter" evidence="8">
    <location>
        <begin position="340"/>
        <end position="577"/>
    </location>
</feature>
<dbReference type="NCBIfam" id="TIGR02868">
    <property type="entry name" value="CydC"/>
    <property type="match status" value="1"/>
</dbReference>
<comment type="caution">
    <text evidence="10">The sequence shown here is derived from an EMBL/GenBank/DDBJ whole genome shotgun (WGS) entry which is preliminary data.</text>
</comment>
<dbReference type="InterPro" id="IPR039421">
    <property type="entry name" value="Type_1_exporter"/>
</dbReference>
<dbReference type="SUPFAM" id="SSF52540">
    <property type="entry name" value="P-loop containing nucleoside triphosphate hydrolases"/>
    <property type="match status" value="1"/>
</dbReference>
<dbReference type="NCBIfam" id="NF008364">
    <property type="entry name" value="PRK11160.1"/>
    <property type="match status" value="1"/>
</dbReference>
<dbReference type="PANTHER" id="PTHR24221">
    <property type="entry name" value="ATP-BINDING CASSETTE SUB-FAMILY B"/>
    <property type="match status" value="1"/>
</dbReference>
<dbReference type="InterPro" id="IPR003593">
    <property type="entry name" value="AAA+_ATPase"/>
</dbReference>
<dbReference type="Pfam" id="PF00005">
    <property type="entry name" value="ABC_tran"/>
    <property type="match status" value="1"/>
</dbReference>
<keyword evidence="6 7" id="KW-0472">Membrane</keyword>
<keyword evidence="3" id="KW-0547">Nucleotide-binding</keyword>
<accession>A0ABV8CS39</accession>